<feature type="signal peptide" evidence="1">
    <location>
        <begin position="1"/>
        <end position="18"/>
    </location>
</feature>
<feature type="chain" id="PRO_5046702473" evidence="1">
    <location>
        <begin position="19"/>
        <end position="289"/>
    </location>
</feature>
<reference evidence="2" key="1">
    <citation type="submission" date="2022-05" db="EMBL/GenBank/DDBJ databases">
        <authorList>
            <person name="Jo J.-H."/>
            <person name="Im W.-T."/>
        </authorList>
    </citation>
    <scope>NUCLEOTIDE SEQUENCE</scope>
    <source>
        <strain evidence="2">RB56-2</strain>
    </source>
</reference>
<sequence>MFSFILLSSMLAAAPDAAAPPPPQPADDIVVEGVRQQRERVHQFVKALDDVANLGQIGKFHSPVCPAVMGLPAEQNRRIAERMKQVAAAAGIRTGEAGCAPNVFLIATVGKKDTIEALYEGFPTYFRDLSSKEVRKLAMARTPSVAWQIKNLLSADGTILKKTPLNGFTINEGMSSGSRVRAGTMPQFVASMVVVERSALTGLTITQVADFAAMRAFADTDPERAAGSGAPTILTILDKGDDEPLPVTLTHWDFGYLKSLYATSNDYYASYRRGEMEQVVRKELEKAGQ</sequence>
<evidence type="ECO:0000256" key="1">
    <source>
        <dbReference type="SAM" id="SignalP"/>
    </source>
</evidence>
<dbReference type="RefSeq" id="WP_249915874.1">
    <property type="nucleotide sequence ID" value="NZ_JAMGBB010000001.1"/>
</dbReference>
<protein>
    <submittedName>
        <fullName evidence="2">Uncharacterized protein</fullName>
    </submittedName>
</protein>
<dbReference type="Proteomes" id="UP001165383">
    <property type="component" value="Unassembled WGS sequence"/>
</dbReference>
<proteinExistence type="predicted"/>
<accession>A0ABT0SAX3</accession>
<organism evidence="2 3">
    <name type="scientific">Sphingomonas brevis</name>
    <dbReference type="NCBI Taxonomy" id="2908206"/>
    <lineage>
        <taxon>Bacteria</taxon>
        <taxon>Pseudomonadati</taxon>
        <taxon>Pseudomonadota</taxon>
        <taxon>Alphaproteobacteria</taxon>
        <taxon>Sphingomonadales</taxon>
        <taxon>Sphingomonadaceae</taxon>
        <taxon>Sphingomonas</taxon>
    </lineage>
</organism>
<evidence type="ECO:0000313" key="2">
    <source>
        <dbReference type="EMBL" id="MCL6741493.1"/>
    </source>
</evidence>
<keyword evidence="3" id="KW-1185">Reference proteome</keyword>
<name>A0ABT0SAX3_9SPHN</name>
<comment type="caution">
    <text evidence="2">The sequence shown here is derived from an EMBL/GenBank/DDBJ whole genome shotgun (WGS) entry which is preliminary data.</text>
</comment>
<dbReference type="EMBL" id="JAMGBB010000001">
    <property type="protein sequence ID" value="MCL6741493.1"/>
    <property type="molecule type" value="Genomic_DNA"/>
</dbReference>
<evidence type="ECO:0000313" key="3">
    <source>
        <dbReference type="Proteomes" id="UP001165383"/>
    </source>
</evidence>
<keyword evidence="1" id="KW-0732">Signal</keyword>
<gene>
    <name evidence="2" type="ORF">LZ518_10150</name>
</gene>